<dbReference type="Pfam" id="PF12796">
    <property type="entry name" value="Ank_2"/>
    <property type="match status" value="2"/>
</dbReference>
<name>A0A0D2DPV1_9EURO</name>
<accession>A0A0D2DPV1</accession>
<dbReference type="Gene3D" id="1.25.40.20">
    <property type="entry name" value="Ankyrin repeat-containing domain"/>
    <property type="match status" value="3"/>
</dbReference>
<protein>
    <submittedName>
        <fullName evidence="4">Uncharacterized protein</fullName>
    </submittedName>
</protein>
<feature type="repeat" description="ANK" evidence="3">
    <location>
        <begin position="176"/>
        <end position="208"/>
    </location>
</feature>
<evidence type="ECO:0000256" key="2">
    <source>
        <dbReference type="ARBA" id="ARBA00023043"/>
    </source>
</evidence>
<dbReference type="InterPro" id="IPR036770">
    <property type="entry name" value="Ankyrin_rpt-contain_sf"/>
</dbReference>
<dbReference type="Proteomes" id="UP000054266">
    <property type="component" value="Unassembled WGS sequence"/>
</dbReference>
<dbReference type="STRING" id="5601.A0A0D2DPV1"/>
<keyword evidence="2 3" id="KW-0040">ANK repeat</keyword>
<dbReference type="PANTHER" id="PTHR24198">
    <property type="entry name" value="ANKYRIN REPEAT AND PROTEIN KINASE DOMAIN-CONTAINING PROTEIN"/>
    <property type="match status" value="1"/>
</dbReference>
<evidence type="ECO:0000313" key="5">
    <source>
        <dbReference type="Proteomes" id="UP000054266"/>
    </source>
</evidence>
<proteinExistence type="predicted"/>
<evidence type="ECO:0000313" key="4">
    <source>
        <dbReference type="EMBL" id="KIW64267.1"/>
    </source>
</evidence>
<dbReference type="HOGENOM" id="CLU_000134_18_2_1"/>
<dbReference type="PROSITE" id="PS50088">
    <property type="entry name" value="ANK_REPEAT"/>
    <property type="match status" value="3"/>
</dbReference>
<organism evidence="4 5">
    <name type="scientific">Phialophora macrospora</name>
    <dbReference type="NCBI Taxonomy" id="1851006"/>
    <lineage>
        <taxon>Eukaryota</taxon>
        <taxon>Fungi</taxon>
        <taxon>Dikarya</taxon>
        <taxon>Ascomycota</taxon>
        <taxon>Pezizomycotina</taxon>
        <taxon>Eurotiomycetes</taxon>
        <taxon>Chaetothyriomycetidae</taxon>
        <taxon>Chaetothyriales</taxon>
        <taxon>Herpotrichiellaceae</taxon>
        <taxon>Phialophora</taxon>
    </lineage>
</organism>
<gene>
    <name evidence="4" type="ORF">PV04_09214</name>
</gene>
<dbReference type="InterPro" id="IPR002110">
    <property type="entry name" value="Ankyrin_rpt"/>
</dbReference>
<dbReference type="PROSITE" id="PS50297">
    <property type="entry name" value="ANK_REP_REGION"/>
    <property type="match status" value="3"/>
</dbReference>
<keyword evidence="5" id="KW-1185">Reference proteome</keyword>
<dbReference type="AlphaFoldDB" id="A0A0D2DPV1"/>
<dbReference type="SMART" id="SM00248">
    <property type="entry name" value="ANK"/>
    <property type="match status" value="6"/>
</dbReference>
<keyword evidence="1" id="KW-0677">Repeat</keyword>
<dbReference type="SUPFAM" id="SSF48403">
    <property type="entry name" value="Ankyrin repeat"/>
    <property type="match status" value="1"/>
</dbReference>
<dbReference type="PRINTS" id="PR01415">
    <property type="entry name" value="ANKYRIN"/>
</dbReference>
<dbReference type="EMBL" id="KN846961">
    <property type="protein sequence ID" value="KIW64267.1"/>
    <property type="molecule type" value="Genomic_DNA"/>
</dbReference>
<dbReference type="PANTHER" id="PTHR24198:SF165">
    <property type="entry name" value="ANKYRIN REPEAT-CONTAINING PROTEIN-RELATED"/>
    <property type="match status" value="1"/>
</dbReference>
<feature type="repeat" description="ANK" evidence="3">
    <location>
        <begin position="110"/>
        <end position="142"/>
    </location>
</feature>
<sequence>MAESTDDKYAIHEAAREGRLQVVESLLSANPKLANLHDQDERLPVHWACAFAHLDIVKLLASTRSFDPDAQDGSGWTPLAIASSLKDNSGLPIIEILLSKDADPKMPTNSGVTPLHLAVSKNNLEVCRTLLKHGASARAKDKRGQLALHRAAAAGNVPIVRLLLENKSPVNATDMDGLTALHHAISEGNGDVAVELLKAGAETDKKDVDGRLAIECAPDAKVRSYIVKAAEREGIDSFT</sequence>
<reference evidence="4 5" key="1">
    <citation type="submission" date="2015-01" db="EMBL/GenBank/DDBJ databases">
        <title>The Genome Sequence of Capronia semiimmersa CBS27337.</title>
        <authorList>
            <consortium name="The Broad Institute Genomics Platform"/>
            <person name="Cuomo C."/>
            <person name="de Hoog S."/>
            <person name="Gorbushina A."/>
            <person name="Stielow B."/>
            <person name="Teixiera M."/>
            <person name="Abouelleil A."/>
            <person name="Chapman S.B."/>
            <person name="Priest M."/>
            <person name="Young S.K."/>
            <person name="Wortman J."/>
            <person name="Nusbaum C."/>
            <person name="Birren B."/>
        </authorList>
    </citation>
    <scope>NUCLEOTIDE SEQUENCE [LARGE SCALE GENOMIC DNA]</scope>
    <source>
        <strain evidence="4 5">CBS 27337</strain>
    </source>
</reference>
<evidence type="ECO:0000256" key="3">
    <source>
        <dbReference type="PROSITE-ProRule" id="PRU00023"/>
    </source>
</evidence>
<feature type="repeat" description="ANK" evidence="3">
    <location>
        <begin position="143"/>
        <end position="175"/>
    </location>
</feature>
<evidence type="ECO:0000256" key="1">
    <source>
        <dbReference type="ARBA" id="ARBA00022737"/>
    </source>
</evidence>